<dbReference type="OrthoDB" id="6133115at2759"/>
<protein>
    <recommendedName>
        <fullName evidence="10">Major facilitator superfamily (MFS) profile domain-containing protein</fullName>
    </recommendedName>
</protein>
<dbReference type="EMBL" id="SDIL01000002">
    <property type="protein sequence ID" value="RXK42329.1"/>
    <property type="molecule type" value="Genomic_DNA"/>
</dbReference>
<keyword evidence="5 9" id="KW-1133">Transmembrane helix</keyword>
<keyword evidence="3" id="KW-0813">Transport</keyword>
<evidence type="ECO:0000313" key="11">
    <source>
        <dbReference type="EMBL" id="RXK42329.1"/>
    </source>
</evidence>
<evidence type="ECO:0000256" key="6">
    <source>
        <dbReference type="ARBA" id="ARBA00023136"/>
    </source>
</evidence>
<dbReference type="InterPro" id="IPR036259">
    <property type="entry name" value="MFS_trans_sf"/>
</dbReference>
<dbReference type="AlphaFoldDB" id="A0A4Q1BVZ6"/>
<evidence type="ECO:0000313" key="12">
    <source>
        <dbReference type="Proteomes" id="UP000289152"/>
    </source>
</evidence>
<evidence type="ECO:0000256" key="2">
    <source>
        <dbReference type="ARBA" id="ARBA00010992"/>
    </source>
</evidence>
<evidence type="ECO:0000256" key="9">
    <source>
        <dbReference type="SAM" id="Phobius"/>
    </source>
</evidence>
<dbReference type="SUPFAM" id="SSF103473">
    <property type="entry name" value="MFS general substrate transporter"/>
    <property type="match status" value="1"/>
</dbReference>
<dbReference type="InterPro" id="IPR005828">
    <property type="entry name" value="MFS_sugar_transport-like"/>
</dbReference>
<comment type="catalytic activity">
    <reaction evidence="7">
        <text>myo-inositol(out) + H(+)(out) = myo-inositol(in) + H(+)(in)</text>
        <dbReference type="Rhea" id="RHEA:60364"/>
        <dbReference type="ChEBI" id="CHEBI:15378"/>
        <dbReference type="ChEBI" id="CHEBI:17268"/>
    </reaction>
</comment>
<dbReference type="InParanoid" id="A0A4Q1BVZ6"/>
<feature type="transmembrane region" description="Helical" evidence="9">
    <location>
        <begin position="75"/>
        <end position="101"/>
    </location>
</feature>
<dbReference type="Proteomes" id="UP000289152">
    <property type="component" value="Unassembled WGS sequence"/>
</dbReference>
<comment type="subcellular location">
    <subcellularLocation>
        <location evidence="1">Membrane</location>
        <topology evidence="1">Multi-pass membrane protein</topology>
    </subcellularLocation>
</comment>
<dbReference type="InterPro" id="IPR005829">
    <property type="entry name" value="Sugar_transporter_CS"/>
</dbReference>
<dbReference type="VEuPathDB" id="FungiDB:TREMEDRAFT_63529"/>
<dbReference type="InterPro" id="IPR020846">
    <property type="entry name" value="MFS_dom"/>
</dbReference>
<accession>A0A4Q1BVZ6</accession>
<evidence type="ECO:0000256" key="7">
    <source>
        <dbReference type="ARBA" id="ARBA00049119"/>
    </source>
</evidence>
<dbReference type="Pfam" id="PF00083">
    <property type="entry name" value="Sugar_tr"/>
    <property type="match status" value="1"/>
</dbReference>
<feature type="transmembrane region" description="Helical" evidence="9">
    <location>
        <begin position="298"/>
        <end position="320"/>
    </location>
</feature>
<reference evidence="11 12" key="1">
    <citation type="submission" date="2016-06" db="EMBL/GenBank/DDBJ databases">
        <title>Evolution of pathogenesis and genome organization in the Tremellales.</title>
        <authorList>
            <person name="Cuomo C."/>
            <person name="Litvintseva A."/>
            <person name="Heitman J."/>
            <person name="Chen Y."/>
            <person name="Sun S."/>
            <person name="Springer D."/>
            <person name="Dromer F."/>
            <person name="Young S."/>
            <person name="Zeng Q."/>
            <person name="Chapman S."/>
            <person name="Gujja S."/>
            <person name="Saif S."/>
            <person name="Birren B."/>
        </authorList>
    </citation>
    <scope>NUCLEOTIDE SEQUENCE [LARGE SCALE GENOMIC DNA]</scope>
    <source>
        <strain evidence="11 12">ATCC 28783</strain>
    </source>
</reference>
<feature type="transmembrane region" description="Helical" evidence="9">
    <location>
        <begin position="146"/>
        <end position="165"/>
    </location>
</feature>
<sequence length="460" mass="49147">MSSVTLNEKPPPSDEHKRPLQQISHTSPLTPGGEKSTPSPPESEISTLAGSDDGFDSYYAKYHVDMFSKGMLKLYGAWAVAFMGPFMSGYGVSSMTAINALSQYQTYFNFDGLGVSTGLVFAMWPIAGCATFWLGPILADHLGRRGGMFISAMTALLGMVLLAFAKHVSMLLAGRFFLGAGLGMMQTAAPPFIVETAPPLNRGFITGLSNGAWILGGCLATGITIGTSRIASQWAWRIPAILSRLILRSIMVTAVLFLPESPRWLVLHGHENRARDMLVKYHGNGVMTPVVQLELAQIVQAVKMAPVILCTLILSVKVYLAKTQLPALYKEVGVTRVRHQLVMTLVASLVSLSTALLGTYQSDRLGRRPVLILSTMVCALTLSAAMLSSALSHVNVNASGSASDSAASKAAIACLILFGAAYAWGYQPLLPVYPSEVLSTEQRSAGMGCFVLCLNLCGGF</sequence>
<dbReference type="GO" id="GO:0005351">
    <property type="term" value="F:carbohydrate:proton symporter activity"/>
    <property type="evidence" value="ECO:0007669"/>
    <property type="project" value="TreeGrafter"/>
</dbReference>
<dbReference type="PRINTS" id="PR00171">
    <property type="entry name" value="SUGRTRNSPORT"/>
</dbReference>
<dbReference type="PANTHER" id="PTHR48022">
    <property type="entry name" value="PLASTIDIC GLUCOSE TRANSPORTER 4"/>
    <property type="match status" value="1"/>
</dbReference>
<feature type="compositionally biased region" description="Low complexity" evidence="8">
    <location>
        <begin position="30"/>
        <end position="47"/>
    </location>
</feature>
<feature type="transmembrane region" description="Helical" evidence="9">
    <location>
        <begin position="341"/>
        <end position="360"/>
    </location>
</feature>
<keyword evidence="4 9" id="KW-0812">Transmembrane</keyword>
<dbReference type="InterPro" id="IPR003663">
    <property type="entry name" value="Sugar/inositol_transpt"/>
</dbReference>
<feature type="transmembrane region" description="Helical" evidence="9">
    <location>
        <begin position="238"/>
        <end position="258"/>
    </location>
</feature>
<organism evidence="11 12">
    <name type="scientific">Tremella mesenterica</name>
    <name type="common">Jelly fungus</name>
    <dbReference type="NCBI Taxonomy" id="5217"/>
    <lineage>
        <taxon>Eukaryota</taxon>
        <taxon>Fungi</taxon>
        <taxon>Dikarya</taxon>
        <taxon>Basidiomycota</taxon>
        <taxon>Agaricomycotina</taxon>
        <taxon>Tremellomycetes</taxon>
        <taxon>Tremellales</taxon>
        <taxon>Tremellaceae</taxon>
        <taxon>Tremella</taxon>
    </lineage>
</organism>
<name>A0A4Q1BVZ6_TREME</name>
<feature type="domain" description="Major facilitator superfamily (MFS) profile" evidence="10">
    <location>
        <begin position="77"/>
        <end position="460"/>
    </location>
</feature>
<dbReference type="Gene3D" id="1.20.1250.20">
    <property type="entry name" value="MFS general substrate transporter like domains"/>
    <property type="match status" value="2"/>
</dbReference>
<keyword evidence="6 9" id="KW-0472">Membrane</keyword>
<dbReference type="PROSITE" id="PS00217">
    <property type="entry name" value="SUGAR_TRANSPORT_2"/>
    <property type="match status" value="1"/>
</dbReference>
<dbReference type="STRING" id="5217.A0A4Q1BVZ6"/>
<dbReference type="PANTHER" id="PTHR48022:SF79">
    <property type="entry name" value="LACTOSE PERMEASE, PUTATIVE (AFU_ORTHOLOGUE AFUA_6G01860)-RELATED"/>
    <property type="match status" value="1"/>
</dbReference>
<gene>
    <name evidence="11" type="ORF">M231_00319</name>
</gene>
<feature type="transmembrane region" description="Helical" evidence="9">
    <location>
        <begin position="406"/>
        <end position="425"/>
    </location>
</feature>
<feature type="transmembrane region" description="Helical" evidence="9">
    <location>
        <begin position="372"/>
        <end position="394"/>
    </location>
</feature>
<proteinExistence type="inferred from homology"/>
<feature type="transmembrane region" description="Helical" evidence="9">
    <location>
        <begin position="113"/>
        <end position="134"/>
    </location>
</feature>
<evidence type="ECO:0000256" key="5">
    <source>
        <dbReference type="ARBA" id="ARBA00022989"/>
    </source>
</evidence>
<dbReference type="PROSITE" id="PS50850">
    <property type="entry name" value="MFS"/>
    <property type="match status" value="1"/>
</dbReference>
<keyword evidence="12" id="KW-1185">Reference proteome</keyword>
<feature type="region of interest" description="Disordered" evidence="8">
    <location>
        <begin position="1"/>
        <end position="49"/>
    </location>
</feature>
<comment type="similarity">
    <text evidence="2">Belongs to the major facilitator superfamily. Sugar transporter (TC 2.A.1.1) family.</text>
</comment>
<dbReference type="InterPro" id="IPR050360">
    <property type="entry name" value="MFS_Sugar_Transporters"/>
</dbReference>
<evidence type="ECO:0000256" key="3">
    <source>
        <dbReference type="ARBA" id="ARBA00022448"/>
    </source>
</evidence>
<feature type="transmembrane region" description="Helical" evidence="9">
    <location>
        <begin position="213"/>
        <end position="231"/>
    </location>
</feature>
<dbReference type="GO" id="GO:0016020">
    <property type="term" value="C:membrane"/>
    <property type="evidence" value="ECO:0007669"/>
    <property type="project" value="UniProtKB-SubCell"/>
</dbReference>
<comment type="caution">
    <text evidence="11">The sequence shown here is derived from an EMBL/GenBank/DDBJ whole genome shotgun (WGS) entry which is preliminary data.</text>
</comment>
<evidence type="ECO:0000259" key="10">
    <source>
        <dbReference type="PROSITE" id="PS50850"/>
    </source>
</evidence>
<evidence type="ECO:0000256" key="4">
    <source>
        <dbReference type="ARBA" id="ARBA00022692"/>
    </source>
</evidence>
<feature type="transmembrane region" description="Helical" evidence="9">
    <location>
        <begin position="172"/>
        <end position="193"/>
    </location>
</feature>
<evidence type="ECO:0000256" key="8">
    <source>
        <dbReference type="SAM" id="MobiDB-lite"/>
    </source>
</evidence>
<evidence type="ECO:0000256" key="1">
    <source>
        <dbReference type="ARBA" id="ARBA00004141"/>
    </source>
</evidence>